<dbReference type="InterPro" id="IPR037923">
    <property type="entry name" value="HTH-like"/>
</dbReference>
<dbReference type="Pfam" id="PF12833">
    <property type="entry name" value="HTH_18"/>
    <property type="match status" value="1"/>
</dbReference>
<dbReference type="PROSITE" id="PS01124">
    <property type="entry name" value="HTH_ARAC_FAMILY_2"/>
    <property type="match status" value="1"/>
</dbReference>
<sequence>MPRPTSGSVMDSMRKKSTSIPTNTMAEKFGSDIFVATTAGGVFYEVEELKLSHRDSCHLFFVQEQGNVSFEVDFQTYKSGACSIMYIHPGQVHRSTGMSNVKGGLLAIDTQHINAEYVRLLDELTPVEPLSLPAEAFGVIKEAMSFCLTLSALGKEPLHRSLLKDSCNVLVALLISQYLTLSGQAETSPAPERITKAFKKLLDENFETNKRPAAYARILHITTPYLNECVKGVTGRAVSDHIQQRVVLEAKRMLYYSDRSVKEIAYDLGYEDYAYFSRLFKKVAGVTALDFRKKSRV</sequence>
<gene>
    <name evidence="5" type="ORF">BC792_1339</name>
</gene>
<evidence type="ECO:0000313" key="6">
    <source>
        <dbReference type="Proteomes" id="UP000325105"/>
    </source>
</evidence>
<dbReference type="PANTHER" id="PTHR43280">
    <property type="entry name" value="ARAC-FAMILY TRANSCRIPTIONAL REGULATOR"/>
    <property type="match status" value="1"/>
</dbReference>
<evidence type="ECO:0000259" key="4">
    <source>
        <dbReference type="PROSITE" id="PS01124"/>
    </source>
</evidence>
<dbReference type="SMART" id="SM00342">
    <property type="entry name" value="HTH_ARAC"/>
    <property type="match status" value="1"/>
</dbReference>
<name>A0A5S5CXI4_9SPHI</name>
<keyword evidence="1" id="KW-0805">Transcription regulation</keyword>
<accession>A0A5S5CXI4</accession>
<dbReference type="GO" id="GO:0003700">
    <property type="term" value="F:DNA-binding transcription factor activity"/>
    <property type="evidence" value="ECO:0007669"/>
    <property type="project" value="InterPro"/>
</dbReference>
<dbReference type="PANTHER" id="PTHR43280:SF32">
    <property type="entry name" value="TRANSCRIPTIONAL REGULATORY PROTEIN"/>
    <property type="match status" value="1"/>
</dbReference>
<dbReference type="Gene3D" id="1.10.10.60">
    <property type="entry name" value="Homeodomain-like"/>
    <property type="match status" value="1"/>
</dbReference>
<dbReference type="Proteomes" id="UP000325105">
    <property type="component" value="Unassembled WGS sequence"/>
</dbReference>
<evidence type="ECO:0000256" key="2">
    <source>
        <dbReference type="ARBA" id="ARBA00023125"/>
    </source>
</evidence>
<dbReference type="AlphaFoldDB" id="A0A5S5CXI4"/>
<proteinExistence type="predicted"/>
<dbReference type="InterPro" id="IPR018060">
    <property type="entry name" value="HTH_AraC"/>
</dbReference>
<keyword evidence="2 5" id="KW-0238">DNA-binding</keyword>
<evidence type="ECO:0000256" key="1">
    <source>
        <dbReference type="ARBA" id="ARBA00023015"/>
    </source>
</evidence>
<keyword evidence="3" id="KW-0804">Transcription</keyword>
<organism evidence="5 6">
    <name type="scientific">Sphingobacterium allocomposti</name>
    <dbReference type="NCBI Taxonomy" id="415956"/>
    <lineage>
        <taxon>Bacteria</taxon>
        <taxon>Pseudomonadati</taxon>
        <taxon>Bacteroidota</taxon>
        <taxon>Sphingobacteriia</taxon>
        <taxon>Sphingobacteriales</taxon>
        <taxon>Sphingobacteriaceae</taxon>
        <taxon>Sphingobacterium</taxon>
    </lineage>
</organism>
<feature type="domain" description="HTH araC/xylS-type" evidence="4">
    <location>
        <begin position="196"/>
        <end position="294"/>
    </location>
</feature>
<protein>
    <submittedName>
        <fullName evidence="5">AraC-like DNA-binding protein</fullName>
    </submittedName>
</protein>
<dbReference type="SUPFAM" id="SSF46689">
    <property type="entry name" value="Homeodomain-like"/>
    <property type="match status" value="1"/>
</dbReference>
<evidence type="ECO:0000256" key="3">
    <source>
        <dbReference type="ARBA" id="ARBA00023163"/>
    </source>
</evidence>
<evidence type="ECO:0000313" key="5">
    <source>
        <dbReference type="EMBL" id="TYP87814.1"/>
    </source>
</evidence>
<dbReference type="InterPro" id="IPR009057">
    <property type="entry name" value="Homeodomain-like_sf"/>
</dbReference>
<dbReference type="EMBL" id="VNHX01000033">
    <property type="protein sequence ID" value="TYP87814.1"/>
    <property type="molecule type" value="Genomic_DNA"/>
</dbReference>
<dbReference type="GO" id="GO:0043565">
    <property type="term" value="F:sequence-specific DNA binding"/>
    <property type="evidence" value="ECO:0007669"/>
    <property type="project" value="InterPro"/>
</dbReference>
<reference evidence="5 6" key="1">
    <citation type="submission" date="2019-07" db="EMBL/GenBank/DDBJ databases">
        <title>Genomic Encyclopedia of Archaeal and Bacterial Type Strains, Phase II (KMG-II): from individual species to whole genera.</title>
        <authorList>
            <person name="Goeker M."/>
        </authorList>
    </citation>
    <scope>NUCLEOTIDE SEQUENCE [LARGE SCALE GENOMIC DNA]</scope>
    <source>
        <strain evidence="5 6">DSM 18850</strain>
    </source>
</reference>
<keyword evidence="6" id="KW-1185">Reference proteome</keyword>
<dbReference type="SUPFAM" id="SSF51215">
    <property type="entry name" value="Regulatory protein AraC"/>
    <property type="match status" value="1"/>
</dbReference>
<comment type="caution">
    <text evidence="5">The sequence shown here is derived from an EMBL/GenBank/DDBJ whole genome shotgun (WGS) entry which is preliminary data.</text>
</comment>